<dbReference type="GO" id="GO:0016567">
    <property type="term" value="P:protein ubiquitination"/>
    <property type="evidence" value="ECO:0007669"/>
    <property type="project" value="UniProtKB-UniPathway"/>
</dbReference>
<dbReference type="PANTHER" id="PTHR12389">
    <property type="entry name" value="ZINC FINGER PROTEIN 294"/>
    <property type="match status" value="1"/>
</dbReference>
<evidence type="ECO:0000256" key="6">
    <source>
        <dbReference type="ARBA" id="ARBA00017157"/>
    </source>
</evidence>
<comment type="pathway">
    <text evidence="3 16">Protein modification; protein ubiquitination.</text>
</comment>
<dbReference type="GO" id="GO:0061630">
    <property type="term" value="F:ubiquitin protein ligase activity"/>
    <property type="evidence" value="ECO:0007669"/>
    <property type="project" value="UniProtKB-UniRule"/>
</dbReference>
<reference evidence="19" key="1">
    <citation type="journal article" date="2015" name="BMC Genomics">
        <title>Draft genome of a commonly misdiagnosed multidrug resistant pathogen Candida auris.</title>
        <authorList>
            <person name="Chatterjee S."/>
            <person name="Alampalli S.V."/>
            <person name="Nageshan R.K."/>
            <person name="Chettiar S.T."/>
            <person name="Joshi S."/>
            <person name="Tatu U.S."/>
        </authorList>
    </citation>
    <scope>NUCLEOTIDE SEQUENCE [LARGE SCALE GENOMIC DNA]</scope>
    <source>
        <strain evidence="19">6684</strain>
    </source>
</reference>
<dbReference type="Pfam" id="PF23009">
    <property type="entry name" value="UBC_like"/>
    <property type="match status" value="1"/>
</dbReference>
<dbReference type="GO" id="GO:0005829">
    <property type="term" value="C:cytosol"/>
    <property type="evidence" value="ECO:0007669"/>
    <property type="project" value="UniProtKB-SubCell"/>
</dbReference>
<dbReference type="Proteomes" id="UP000037122">
    <property type="component" value="Unassembled WGS sequence"/>
</dbReference>
<name>A0A0L0NYD4_CANAR</name>
<gene>
    <name evidence="18" type="ORF">QG37_03998</name>
</gene>
<evidence type="ECO:0000256" key="12">
    <source>
        <dbReference type="ARBA" id="ARBA00022786"/>
    </source>
</evidence>
<dbReference type="GO" id="GO:1990116">
    <property type="term" value="P:ribosome-associated ubiquitin-dependent protein catabolic process"/>
    <property type="evidence" value="ECO:0007669"/>
    <property type="project" value="UniProtKB-UniRule"/>
</dbReference>
<accession>A0A0L0NYD4</accession>
<comment type="catalytic activity">
    <reaction evidence="1 16">
        <text>S-ubiquitinyl-[E2 ubiquitin-conjugating enzyme]-L-cysteine + [acceptor protein]-L-lysine = [E2 ubiquitin-conjugating enzyme]-L-cysteine + N(6)-ubiquitinyl-[acceptor protein]-L-lysine.</text>
        <dbReference type="EC" id="2.3.2.27"/>
    </reaction>
</comment>
<protein>
    <recommendedName>
        <fullName evidence="6 16">E3 ubiquitin-protein ligase listerin</fullName>
        <ecNumber evidence="5 16">2.3.2.27</ecNumber>
    </recommendedName>
    <alternativeName>
        <fullName evidence="16">RING-type E3 ubiquitin transferase listerin</fullName>
    </alternativeName>
</protein>
<dbReference type="VEuPathDB" id="FungiDB:CJI97_002726"/>
<evidence type="ECO:0000256" key="9">
    <source>
        <dbReference type="ARBA" id="ARBA00022723"/>
    </source>
</evidence>
<keyword evidence="11 15" id="KW-0863">Zinc-finger</keyword>
<dbReference type="GO" id="GO:0008270">
    <property type="term" value="F:zinc ion binding"/>
    <property type="evidence" value="ECO:0007669"/>
    <property type="project" value="UniProtKB-KW"/>
</dbReference>
<dbReference type="InterPro" id="IPR011016">
    <property type="entry name" value="Znf_RING-CH"/>
</dbReference>
<comment type="function">
    <text evidence="16">E3 ubiquitin-protein ligase. Component of the ribosome quality control complex (RQC), a ribosome-associated complex that mediates ubiquitination and extraction of incompletely synthesized nascent chains for proteasomal degradation.</text>
</comment>
<evidence type="ECO:0000313" key="19">
    <source>
        <dbReference type="Proteomes" id="UP000037122"/>
    </source>
</evidence>
<keyword evidence="9 16" id="KW-0479">Metal-binding</keyword>
<evidence type="ECO:0000256" key="5">
    <source>
        <dbReference type="ARBA" id="ARBA00012483"/>
    </source>
</evidence>
<dbReference type="UniPathway" id="UPA00143"/>
<evidence type="ECO:0000259" key="17">
    <source>
        <dbReference type="PROSITE" id="PS50089"/>
    </source>
</evidence>
<dbReference type="SUPFAM" id="SSF57850">
    <property type="entry name" value="RING/U-box"/>
    <property type="match status" value="1"/>
</dbReference>
<dbReference type="Pfam" id="PF22958">
    <property type="entry name" value="Ltn1_1st"/>
    <property type="match status" value="1"/>
</dbReference>
<dbReference type="Pfam" id="PF13639">
    <property type="entry name" value="zf-RING_2"/>
    <property type="match status" value="1"/>
</dbReference>
<dbReference type="VEuPathDB" id="FungiDB:CJJ07_002197"/>
<evidence type="ECO:0000256" key="14">
    <source>
        <dbReference type="ARBA" id="ARBA00055150"/>
    </source>
</evidence>
<dbReference type="VEuPathDB" id="FungiDB:CJI96_0000516"/>
<evidence type="ECO:0000256" key="16">
    <source>
        <dbReference type="RuleBase" id="RU367090"/>
    </source>
</evidence>
<dbReference type="InterPro" id="IPR039804">
    <property type="entry name" value="RING-CH-C4HC3_LTN1"/>
</dbReference>
<dbReference type="GO" id="GO:1990112">
    <property type="term" value="C:RQC complex"/>
    <property type="evidence" value="ECO:0007669"/>
    <property type="project" value="UniProtKB-UniRule"/>
</dbReference>
<dbReference type="CDD" id="cd16491">
    <property type="entry name" value="RING-CH-C4HC3_LTN1"/>
    <property type="match status" value="1"/>
</dbReference>
<evidence type="ECO:0000256" key="15">
    <source>
        <dbReference type="PROSITE-ProRule" id="PRU00175"/>
    </source>
</evidence>
<dbReference type="VEuPathDB" id="FungiDB:B9J08_002673"/>
<proteinExistence type="inferred from homology"/>
<keyword evidence="7" id="KW-0963">Cytoplasm</keyword>
<evidence type="ECO:0000256" key="2">
    <source>
        <dbReference type="ARBA" id="ARBA00004514"/>
    </source>
</evidence>
<dbReference type="Pfam" id="PF22999">
    <property type="entry name" value="LTN1_E3_ligase_6th"/>
    <property type="match status" value="1"/>
</dbReference>
<dbReference type="GO" id="GO:0072344">
    <property type="term" value="P:rescue of stalled ribosome"/>
    <property type="evidence" value="ECO:0007669"/>
    <property type="project" value="UniProtKB-UniRule"/>
</dbReference>
<dbReference type="InterPro" id="IPR054476">
    <property type="entry name" value="Ltn1_N"/>
</dbReference>
<dbReference type="SMART" id="SM00744">
    <property type="entry name" value="RINGv"/>
    <property type="match status" value="1"/>
</dbReference>
<organism evidence="18 19">
    <name type="scientific">Candidozyma auris</name>
    <name type="common">Yeast</name>
    <name type="synonym">Candida auris</name>
    <dbReference type="NCBI Taxonomy" id="498019"/>
    <lineage>
        <taxon>Eukaryota</taxon>
        <taxon>Fungi</taxon>
        <taxon>Dikarya</taxon>
        <taxon>Ascomycota</taxon>
        <taxon>Saccharomycotina</taxon>
        <taxon>Pichiomycetes</taxon>
        <taxon>Metschnikowiaceae</taxon>
        <taxon>Candidozyma</taxon>
    </lineage>
</organism>
<comment type="similarity">
    <text evidence="4 16">Belongs to the LTN1 family.</text>
</comment>
<evidence type="ECO:0000256" key="3">
    <source>
        <dbReference type="ARBA" id="ARBA00004906"/>
    </source>
</evidence>
<evidence type="ECO:0000256" key="13">
    <source>
        <dbReference type="ARBA" id="ARBA00022833"/>
    </source>
</evidence>
<dbReference type="PROSITE" id="PS50089">
    <property type="entry name" value="ZF_RING_2"/>
    <property type="match status" value="1"/>
</dbReference>
<dbReference type="InterPro" id="IPR039795">
    <property type="entry name" value="LTN1/Rkr1"/>
</dbReference>
<dbReference type="InterPro" id="IPR054477">
    <property type="entry name" value="LTN1_E3_ligase_6th"/>
</dbReference>
<evidence type="ECO:0000313" key="18">
    <source>
        <dbReference type="EMBL" id="KND99201.1"/>
    </source>
</evidence>
<evidence type="ECO:0000256" key="11">
    <source>
        <dbReference type="ARBA" id="ARBA00022771"/>
    </source>
</evidence>
<keyword evidence="8 16" id="KW-0808">Transferase</keyword>
<evidence type="ECO:0000256" key="1">
    <source>
        <dbReference type="ARBA" id="ARBA00000900"/>
    </source>
</evidence>
<evidence type="ECO:0000256" key="7">
    <source>
        <dbReference type="ARBA" id="ARBA00022490"/>
    </source>
</evidence>
<evidence type="ECO:0000256" key="4">
    <source>
        <dbReference type="ARBA" id="ARBA00007997"/>
    </source>
</evidence>
<comment type="subunit">
    <text evidence="16">Component of the ribosome quality control complex (RQC).</text>
</comment>
<dbReference type="GO" id="GO:0043023">
    <property type="term" value="F:ribosomal large subunit binding"/>
    <property type="evidence" value="ECO:0007669"/>
    <property type="project" value="TreeGrafter"/>
</dbReference>
<dbReference type="SMART" id="SM01197">
    <property type="entry name" value="FANCL_C"/>
    <property type="match status" value="1"/>
</dbReference>
<dbReference type="Gene3D" id="3.30.40.10">
    <property type="entry name" value="Zinc/RING finger domain, C3HC4 (zinc finger)"/>
    <property type="match status" value="1"/>
</dbReference>
<sequence>MSFSRPSSIAGNLGYNGFPVSISYFVAVPEVLLIEDANVAVLFKALSKKNSVTREKNLGDLVKTFNDSSFTLTDNTIMCWIQAYPKVAIDNSKTVRLLAHQVQGTLLRRVGGREFGKYLKSTIPIWLLSLYDQDTPVSKASYKELLESFQNDSERVNTKLWLVFSEQIVNYIYVVVCVETHESLSDLRYTKNEDSIAKYDRSLTGAIFMLCKLINLINEDSGFSLQEDSLALINELLRLENLWEHLGRCSDIETINLGLFKAYLGLLKCSFELKENHSPSRFISQLDDVKGLYKLVSKNFIKNIKLNVKEKTQSIIFSSVIIQFWDTLNVLTAFTQMSPSEKKKIRLKKNFWESAGSKAHSRLINYIRLGHCNSDPLFYNVLTACLKNIASIDCDESAWSFGNSKDTIKVVDSLLSQFKKLPTFSFKRSALECIFNILDILNCDSSVQLRQKAFMVVIDGLSSKVYLKADSKARENSISLLASFKGDLDFESFNKEICASLESSDKVTLAGHQFEHPLSLVAPTYVAVLSDEMSDDLADRVLISMLDIFEDPGLTRSFELLIQCIKKSFSPEFKEWTPLLPSFCTSNFIDLPFEVLRILLDENVGWVDLNKLIDDVFIKVLSDAKEALPKLLALLNKAKSLDEKSVPHVREYLEKLSRTEVSSSDSGLLFNYIDDPAILRNLLASPSVHEKPNDFLESVVSTNTKLDNLGEESRGHLRQIITAGLQTSNSRTLSSFLSLVNDDAFVANILSENIILDEWNIDELASIFKEHPEYFPLNDVNNLVHRLIESIDLNSIAISNPLHQNVYLASQYSLSEASLQGKKVIVKLAIILREVIGSTQSPSSEIIILALLTSEYLHDYLFLRNETDQVPDALLMRAKLDDVLAQHLFATKASTNGLFNDSPKSTAEQRIIERLVDKGPYSIHQLYCARYLTRVLSSTFDGMSPNEFEALDVKTARLVNQPLLLSVYLTSAAKFIGVSKTFDRMRNYVFAEILGVKSSQDILDLGKVWLSLATNFLVVDTDEYPDYELIPQHKLGMLISHLMQWLDSDIAYSDEFLSVRSLLAVFFSHLLILDSKFVPDKTWDIAFDLALNNLSSAQVEVRNVGIRFFTIKLCTTLFKKSSLQDAWKEARESVTEELVDLILNEDIENFNSSINNQPVRMTNELLRRLLSVASISDTVISNNSEKFLKVLQSSHFVDMQRLSANLLEKDVISSRDDFVVEYQLNKANLSDSQDNLVQAKLPMQLVKYVASFNEDLELLSEKGEEWRATSYLWSWLLIFAYFKGSTYGIRTDYISQLKESQCIEHLLNVIFDHVDLTDSKFLRTLVDDSLDKVLRLDSTRYSIAEYSILQGCPGEDTLYEMKFVLVHLYFRCLQYLGSYCQQWFSELRDLQLKRQIEKFSIKFVSPLIISKMLNEVEQAKSKLTQKDENLTIKVNKITNEIRTIYIIDEQKMEMVVKIPESFPLSNVMVLGPLRLGVKENQWKAWLLASQRVVSLTNGSIIDCIELFNRNVSLHFSGFEECAICYSILHQDHSLPSKNCQTCLNKFHAACLYKWFKSSGSSTCPLCRSAFNFRISRA</sequence>
<evidence type="ECO:0000256" key="10">
    <source>
        <dbReference type="ARBA" id="ARBA00022737"/>
    </source>
</evidence>
<keyword evidence="10" id="KW-0677">Repeat</keyword>
<dbReference type="FunFam" id="3.30.40.10:FF:000038">
    <property type="entry name" value="E3 ubiquitin-protein ligase listerin"/>
    <property type="match status" value="1"/>
</dbReference>
<keyword evidence="13 16" id="KW-0862">Zinc</keyword>
<dbReference type="InterPro" id="IPR013083">
    <property type="entry name" value="Znf_RING/FYVE/PHD"/>
</dbReference>
<feature type="domain" description="RING-type" evidence="17">
    <location>
        <begin position="1521"/>
        <end position="1567"/>
    </location>
</feature>
<dbReference type="EMBL" id="LGST01000026">
    <property type="protein sequence ID" value="KND99201.1"/>
    <property type="molecule type" value="Genomic_DNA"/>
</dbReference>
<dbReference type="VEuPathDB" id="FungiDB:QG37_03998"/>
<keyword evidence="12 16" id="KW-0833">Ubl conjugation pathway</keyword>
<dbReference type="EC" id="2.3.2.27" evidence="5 16"/>
<dbReference type="VEuPathDB" id="FungiDB:CJJ09_001422"/>
<comment type="caution">
    <text evidence="18">The sequence shown here is derived from an EMBL/GenBank/DDBJ whole genome shotgun (WGS) entry which is preliminary data.</text>
</comment>
<dbReference type="InterPro" id="IPR054478">
    <property type="entry name" value="LTN1_UBC"/>
</dbReference>
<comment type="subcellular location">
    <subcellularLocation>
        <location evidence="2">Cytoplasm</location>
        <location evidence="2">Cytosol</location>
    </subcellularLocation>
</comment>
<evidence type="ECO:0000256" key="8">
    <source>
        <dbReference type="ARBA" id="ARBA00022679"/>
    </source>
</evidence>
<comment type="function">
    <text evidence="14">E3 ubiquitin-protein ligase component of the ribosome quality control complex (RQC), a ribosome-associated complex that mediates ubiquitination and extraction of incompletely synthesized nascent chains for proteasomal degradation. Mediates ubiquitination of proteins derived from mRNAs lacking stop codons (non-stop proteins) and other translation arrest products induced by poly-lysine sequences and tandem rare codons. Ubiquitination leads to CDC48 recruitment for extraction and degradation of the incomplete translation product. May indirectly play a role in chromatin function and transcription.</text>
</comment>
<dbReference type="InterPro" id="IPR001841">
    <property type="entry name" value="Znf_RING"/>
</dbReference>
<dbReference type="PANTHER" id="PTHR12389:SF0">
    <property type="entry name" value="E3 UBIQUITIN-PROTEIN LIGASE LISTERIN"/>
    <property type="match status" value="1"/>
</dbReference>